<accession>F8ABJ9</accession>
<dbReference type="HOGENOM" id="CLU_1757947_0_0_0"/>
<evidence type="ECO:0000313" key="2">
    <source>
        <dbReference type="EMBL" id="AEH45596.1"/>
    </source>
</evidence>
<dbReference type="Proteomes" id="UP000006793">
    <property type="component" value="Chromosome"/>
</dbReference>
<reference evidence="2 3" key="2">
    <citation type="journal article" date="2012" name="Stand. Genomic Sci.">
        <title>Complete genome sequence of the thermophilic sulfate-reducing ocean bacterium Thermodesulfatator indicus type strain (CIR29812(T)).</title>
        <authorList>
            <person name="Anderson I."/>
            <person name="Saunders E."/>
            <person name="Lapidus A."/>
            <person name="Nolan M."/>
            <person name="Lucas S."/>
            <person name="Tice H."/>
            <person name="Del Rio T.G."/>
            <person name="Cheng J.F."/>
            <person name="Han C."/>
            <person name="Tapia R."/>
            <person name="Goodwin L.A."/>
            <person name="Pitluck S."/>
            <person name="Liolios K."/>
            <person name="Mavromatis K."/>
            <person name="Pagani I."/>
            <person name="Ivanova N."/>
            <person name="Mikhailova N."/>
            <person name="Pati A."/>
            <person name="Chen A."/>
            <person name="Palaniappan K."/>
            <person name="Land M."/>
            <person name="Hauser L."/>
            <person name="Jeffries C.D."/>
            <person name="Chang Y.J."/>
            <person name="Brambilla E.M."/>
            <person name="Rohde M."/>
            <person name="Spring S."/>
            <person name="Goker M."/>
            <person name="Detter J.C."/>
            <person name="Woyke T."/>
            <person name="Bristow J."/>
            <person name="Eisen J.A."/>
            <person name="Markowitz V."/>
            <person name="Hugenholtz P."/>
            <person name="Kyrpides N.C."/>
            <person name="Klenk H.P."/>
        </authorList>
    </citation>
    <scope>NUCLEOTIDE SEQUENCE [LARGE SCALE GENOMIC DNA]</scope>
    <source>
        <strain evidence="3">DSM 15286 / JCM 11887 / CIR29812</strain>
    </source>
</reference>
<dbReference type="InParanoid" id="F8ABJ9"/>
<feature type="region of interest" description="Disordered" evidence="1">
    <location>
        <begin position="127"/>
        <end position="148"/>
    </location>
</feature>
<proteinExistence type="predicted"/>
<gene>
    <name evidence="2" type="ordered locus">Thein_1738</name>
</gene>
<protein>
    <submittedName>
        <fullName evidence="2">Uncharacterized protein</fullName>
    </submittedName>
</protein>
<dbReference type="EMBL" id="CP002683">
    <property type="protein sequence ID" value="AEH45596.1"/>
    <property type="molecule type" value="Genomic_DNA"/>
</dbReference>
<name>F8ABJ9_THEID</name>
<dbReference type="PaxDb" id="667014-Thein_1738"/>
<evidence type="ECO:0000256" key="1">
    <source>
        <dbReference type="SAM" id="MobiDB-lite"/>
    </source>
</evidence>
<dbReference type="KEGG" id="tid:Thein_1738"/>
<organism evidence="2 3">
    <name type="scientific">Thermodesulfatator indicus (strain DSM 15286 / JCM 11887 / CIR29812)</name>
    <dbReference type="NCBI Taxonomy" id="667014"/>
    <lineage>
        <taxon>Bacteria</taxon>
        <taxon>Pseudomonadati</taxon>
        <taxon>Thermodesulfobacteriota</taxon>
        <taxon>Thermodesulfobacteria</taxon>
        <taxon>Thermodesulfobacteriales</taxon>
        <taxon>Thermodesulfatatoraceae</taxon>
        <taxon>Thermodesulfatator</taxon>
    </lineage>
</organism>
<evidence type="ECO:0000313" key="3">
    <source>
        <dbReference type="Proteomes" id="UP000006793"/>
    </source>
</evidence>
<keyword evidence="3" id="KW-1185">Reference proteome</keyword>
<dbReference type="AlphaFoldDB" id="F8ABJ9"/>
<reference evidence="3" key="1">
    <citation type="submission" date="2011-04" db="EMBL/GenBank/DDBJ databases">
        <title>The complete genome of Thermodesulfatator indicus DSM 15286.</title>
        <authorList>
            <person name="Lucas S."/>
            <person name="Copeland A."/>
            <person name="Lapidus A."/>
            <person name="Bruce D."/>
            <person name="Goodwin L."/>
            <person name="Pitluck S."/>
            <person name="Peters L."/>
            <person name="Kyrpides N."/>
            <person name="Mavromatis K."/>
            <person name="Pagani I."/>
            <person name="Ivanova N."/>
            <person name="Saunders L."/>
            <person name="Detter J.C."/>
            <person name="Tapia R."/>
            <person name="Han C."/>
            <person name="Land M."/>
            <person name="Hauser L."/>
            <person name="Markowitz V."/>
            <person name="Cheng J.-F."/>
            <person name="Hugenholtz P."/>
            <person name="Woyke T."/>
            <person name="Wu D."/>
            <person name="Spring S."/>
            <person name="Schroeder M."/>
            <person name="Brambilla E."/>
            <person name="Klenk H.-P."/>
            <person name="Eisen J.A."/>
        </authorList>
    </citation>
    <scope>NUCLEOTIDE SEQUENCE [LARGE SCALE GENOMIC DNA]</scope>
    <source>
        <strain evidence="3">DSM 15286 / JCM 11887 / CIR29812</strain>
    </source>
</reference>
<dbReference type="STRING" id="667014.Thein_1738"/>
<sequence>MRGEKLLRAIGHLLSATGYPVTARRTSPSLRAKRSSPCPERSEGIFEIAMATVSPRDKDCFGASPLAMTMMENSFAMTMNNNDGEQPLNETLTVTARSRPSSVTARRHEVPTKQSLRLLRLLLQPRNNDMEGGTGLTLTEKNTRKGGT</sequence>